<gene>
    <name evidence="7" type="ORF">RSPPHO_01140</name>
</gene>
<evidence type="ECO:0000256" key="4">
    <source>
        <dbReference type="ARBA" id="ARBA00023163"/>
    </source>
</evidence>
<feature type="compositionally biased region" description="Basic and acidic residues" evidence="5">
    <location>
        <begin position="47"/>
        <end position="60"/>
    </location>
</feature>
<dbReference type="SUPFAM" id="SSF46785">
    <property type="entry name" value="Winged helix' DNA-binding domain"/>
    <property type="match status" value="1"/>
</dbReference>
<sequence>MKQGLQNGGRQRAGAHDEGGGDRAGGRHPQEQRRVEPGDANQPQQGEGHRVASQDAEIKASRRGQPQHGRRRRQDKAQGGRRPRRHLREDDTGGLEVGAPEHGGQGAQKKRPGVQGQGQGQGSGGKGGVGHGISLKRRGMAPMIPFRGCPGYGRIGKPVFGLWKAMPPNWDDLRVFLALAREGSLTGAARRLGAGVATVSRRIERFEAALGVPLFLRHQSGYSLTDQGLALLPRAEAAEEALAGLRQEAGEQDQIRGHVRIASIESLITPLLIPALAPLLAAHPGLDVEILFSTQAVNLHRHDADLALRMLRPDHGHLRVRQLVVMGFGLYGPPDGARPRRQVSWPEHLSLGTVLAWSRAFAGPDTPRFAVNTLEAQIKAVGQGLGVAVLPHFLARPAGLTLIAARLPDGGAMERPVFMVSHADLAGSRRVAAVAEVITDAITARRGEFGAGG</sequence>
<dbReference type="InterPro" id="IPR005119">
    <property type="entry name" value="LysR_subst-bd"/>
</dbReference>
<dbReference type="Proteomes" id="UP000033220">
    <property type="component" value="Chromosome DSM 122"/>
</dbReference>
<keyword evidence="3" id="KW-0238">DNA-binding</keyword>
<evidence type="ECO:0000256" key="3">
    <source>
        <dbReference type="ARBA" id="ARBA00023125"/>
    </source>
</evidence>
<organism evidence="7 8">
    <name type="scientific">Pararhodospirillum photometricum DSM 122</name>
    <dbReference type="NCBI Taxonomy" id="1150469"/>
    <lineage>
        <taxon>Bacteria</taxon>
        <taxon>Pseudomonadati</taxon>
        <taxon>Pseudomonadota</taxon>
        <taxon>Alphaproteobacteria</taxon>
        <taxon>Rhodospirillales</taxon>
        <taxon>Rhodospirillaceae</taxon>
        <taxon>Pararhodospirillum</taxon>
    </lineage>
</organism>
<feature type="domain" description="HTH lysR-type" evidence="6">
    <location>
        <begin position="168"/>
        <end position="225"/>
    </location>
</feature>
<dbReference type="InterPro" id="IPR050176">
    <property type="entry name" value="LTTR"/>
</dbReference>
<dbReference type="HOGENOM" id="CLU_603918_0_0_5"/>
<keyword evidence="2" id="KW-0805">Transcription regulation</keyword>
<name>H6SS87_PARPM</name>
<keyword evidence="8" id="KW-1185">Reference proteome</keyword>
<dbReference type="InterPro" id="IPR000847">
    <property type="entry name" value="LysR_HTH_N"/>
</dbReference>
<dbReference type="eggNOG" id="COG0583">
    <property type="taxonomic scope" value="Bacteria"/>
</dbReference>
<protein>
    <submittedName>
        <fullName evidence="7">Transcriptional regulator, LysR family</fullName>
    </submittedName>
</protein>
<dbReference type="Pfam" id="PF00126">
    <property type="entry name" value="HTH_1"/>
    <property type="match status" value="1"/>
</dbReference>
<dbReference type="SUPFAM" id="SSF53850">
    <property type="entry name" value="Periplasmic binding protein-like II"/>
    <property type="match status" value="1"/>
</dbReference>
<proteinExistence type="inferred from homology"/>
<dbReference type="InterPro" id="IPR036390">
    <property type="entry name" value="WH_DNA-bd_sf"/>
</dbReference>
<accession>H6SS87</accession>
<dbReference type="KEGG" id="rpm:RSPPHO_01140"/>
<dbReference type="PANTHER" id="PTHR30579">
    <property type="entry name" value="TRANSCRIPTIONAL REGULATOR"/>
    <property type="match status" value="1"/>
</dbReference>
<evidence type="ECO:0000256" key="2">
    <source>
        <dbReference type="ARBA" id="ARBA00023015"/>
    </source>
</evidence>
<feature type="compositionally biased region" description="Gly residues" evidence="5">
    <location>
        <begin position="115"/>
        <end position="131"/>
    </location>
</feature>
<dbReference type="CDD" id="cd05466">
    <property type="entry name" value="PBP2_LTTR_substrate"/>
    <property type="match status" value="1"/>
</dbReference>
<feature type="compositionally biased region" description="Basic residues" evidence="5">
    <location>
        <begin position="68"/>
        <end position="86"/>
    </location>
</feature>
<comment type="similarity">
    <text evidence="1">Belongs to the LysR transcriptional regulatory family.</text>
</comment>
<dbReference type="AlphaFoldDB" id="H6SS87"/>
<dbReference type="PATRIC" id="fig|1150469.3.peg.1294"/>
<evidence type="ECO:0000256" key="1">
    <source>
        <dbReference type="ARBA" id="ARBA00009437"/>
    </source>
</evidence>
<feature type="region of interest" description="Disordered" evidence="5">
    <location>
        <begin position="1"/>
        <end position="134"/>
    </location>
</feature>
<keyword evidence="4" id="KW-0804">Transcription</keyword>
<evidence type="ECO:0000313" key="8">
    <source>
        <dbReference type="Proteomes" id="UP000033220"/>
    </source>
</evidence>
<dbReference type="Gene3D" id="1.10.10.10">
    <property type="entry name" value="Winged helix-like DNA-binding domain superfamily/Winged helix DNA-binding domain"/>
    <property type="match status" value="1"/>
</dbReference>
<evidence type="ECO:0000259" key="6">
    <source>
        <dbReference type="PROSITE" id="PS50931"/>
    </source>
</evidence>
<dbReference type="PANTHER" id="PTHR30579:SF3">
    <property type="entry name" value="TRANSCRIPTIONAL REGULATORY PROTEIN"/>
    <property type="match status" value="1"/>
</dbReference>
<dbReference type="STRING" id="1150469.RSPPHO_01140"/>
<dbReference type="Gene3D" id="3.40.190.290">
    <property type="match status" value="1"/>
</dbReference>
<feature type="compositionally biased region" description="Basic and acidic residues" evidence="5">
    <location>
        <begin position="14"/>
        <end position="37"/>
    </location>
</feature>
<dbReference type="InterPro" id="IPR036388">
    <property type="entry name" value="WH-like_DNA-bd_sf"/>
</dbReference>
<evidence type="ECO:0000256" key="5">
    <source>
        <dbReference type="SAM" id="MobiDB-lite"/>
    </source>
</evidence>
<reference evidence="7 8" key="1">
    <citation type="submission" date="2012-02" db="EMBL/GenBank/DDBJ databases">
        <title>Shotgun genome sequence of Phaeospirillum photometricum DSM 122.</title>
        <authorList>
            <person name="Duquesne K."/>
            <person name="Sturgis J."/>
        </authorList>
    </citation>
    <scope>NUCLEOTIDE SEQUENCE [LARGE SCALE GENOMIC DNA]</scope>
    <source>
        <strain evidence="8">DSM122</strain>
    </source>
</reference>
<dbReference type="Pfam" id="PF03466">
    <property type="entry name" value="LysR_substrate"/>
    <property type="match status" value="1"/>
</dbReference>
<dbReference type="PROSITE" id="PS50931">
    <property type="entry name" value="HTH_LYSR"/>
    <property type="match status" value="1"/>
</dbReference>
<dbReference type="GO" id="GO:0003700">
    <property type="term" value="F:DNA-binding transcription factor activity"/>
    <property type="evidence" value="ECO:0007669"/>
    <property type="project" value="InterPro"/>
</dbReference>
<dbReference type="EMBL" id="HE663493">
    <property type="protein sequence ID" value="CCG07766.1"/>
    <property type="molecule type" value="Genomic_DNA"/>
</dbReference>
<evidence type="ECO:0000313" key="7">
    <source>
        <dbReference type="EMBL" id="CCG07766.1"/>
    </source>
</evidence>
<dbReference type="GO" id="GO:0003677">
    <property type="term" value="F:DNA binding"/>
    <property type="evidence" value="ECO:0007669"/>
    <property type="project" value="UniProtKB-KW"/>
</dbReference>